<dbReference type="PANTHER" id="PTHR28164:SF1">
    <property type="entry name" value="PROTEIN STB3"/>
    <property type="match status" value="1"/>
</dbReference>
<name>A0A9P4IL07_9PEZI</name>
<dbReference type="OrthoDB" id="5391991at2759"/>
<proteinExistence type="predicted"/>
<dbReference type="EMBL" id="ML978123">
    <property type="protein sequence ID" value="KAF2101898.1"/>
    <property type="molecule type" value="Genomic_DNA"/>
</dbReference>
<feature type="region of interest" description="Disordered" evidence="1">
    <location>
        <begin position="199"/>
        <end position="221"/>
    </location>
</feature>
<keyword evidence="3" id="KW-1185">Reference proteome</keyword>
<dbReference type="AlphaFoldDB" id="A0A9P4IL07"/>
<dbReference type="GO" id="GO:0043565">
    <property type="term" value="F:sequence-specific DNA binding"/>
    <property type="evidence" value="ECO:0007669"/>
    <property type="project" value="TreeGrafter"/>
</dbReference>
<feature type="region of interest" description="Disordered" evidence="1">
    <location>
        <begin position="27"/>
        <end position="74"/>
    </location>
</feature>
<protein>
    <recommendedName>
        <fullName evidence="4">Sin3 binding protein</fullName>
    </recommendedName>
</protein>
<feature type="compositionally biased region" description="Pro residues" evidence="1">
    <location>
        <begin position="46"/>
        <end position="57"/>
    </location>
</feature>
<dbReference type="PANTHER" id="PTHR28164">
    <property type="entry name" value="PROTEIN STB3"/>
    <property type="match status" value="1"/>
</dbReference>
<dbReference type="GO" id="GO:0000432">
    <property type="term" value="P:positive regulation of transcription from RNA polymerase II promoter by glucose"/>
    <property type="evidence" value="ECO:0007669"/>
    <property type="project" value="TreeGrafter"/>
</dbReference>
<evidence type="ECO:0000313" key="2">
    <source>
        <dbReference type="EMBL" id="KAF2101898.1"/>
    </source>
</evidence>
<feature type="compositionally biased region" description="Gly residues" evidence="1">
    <location>
        <begin position="199"/>
        <end position="211"/>
    </location>
</feature>
<evidence type="ECO:0000256" key="1">
    <source>
        <dbReference type="SAM" id="MobiDB-lite"/>
    </source>
</evidence>
<dbReference type="GO" id="GO:0005634">
    <property type="term" value="C:nucleus"/>
    <property type="evidence" value="ECO:0007669"/>
    <property type="project" value="TreeGrafter"/>
</dbReference>
<accession>A0A9P4IL07</accession>
<gene>
    <name evidence="2" type="ORF">NA57DRAFT_53842</name>
</gene>
<evidence type="ECO:0000313" key="3">
    <source>
        <dbReference type="Proteomes" id="UP000799772"/>
    </source>
</evidence>
<feature type="region of interest" description="Disordered" evidence="1">
    <location>
        <begin position="362"/>
        <end position="398"/>
    </location>
</feature>
<organism evidence="2 3">
    <name type="scientific">Rhizodiscina lignyota</name>
    <dbReference type="NCBI Taxonomy" id="1504668"/>
    <lineage>
        <taxon>Eukaryota</taxon>
        <taxon>Fungi</taxon>
        <taxon>Dikarya</taxon>
        <taxon>Ascomycota</taxon>
        <taxon>Pezizomycotina</taxon>
        <taxon>Dothideomycetes</taxon>
        <taxon>Pleosporomycetidae</taxon>
        <taxon>Aulographales</taxon>
        <taxon>Rhizodiscinaceae</taxon>
        <taxon>Rhizodiscina</taxon>
    </lineage>
</organism>
<comment type="caution">
    <text evidence="2">The sequence shown here is derived from an EMBL/GenBank/DDBJ whole genome shotgun (WGS) entry which is preliminary data.</text>
</comment>
<reference evidence="2" key="1">
    <citation type="journal article" date="2020" name="Stud. Mycol.">
        <title>101 Dothideomycetes genomes: a test case for predicting lifestyles and emergence of pathogens.</title>
        <authorList>
            <person name="Haridas S."/>
            <person name="Albert R."/>
            <person name="Binder M."/>
            <person name="Bloem J."/>
            <person name="Labutti K."/>
            <person name="Salamov A."/>
            <person name="Andreopoulos B."/>
            <person name="Baker S."/>
            <person name="Barry K."/>
            <person name="Bills G."/>
            <person name="Bluhm B."/>
            <person name="Cannon C."/>
            <person name="Castanera R."/>
            <person name="Culley D."/>
            <person name="Daum C."/>
            <person name="Ezra D."/>
            <person name="Gonzalez J."/>
            <person name="Henrissat B."/>
            <person name="Kuo A."/>
            <person name="Liang C."/>
            <person name="Lipzen A."/>
            <person name="Lutzoni F."/>
            <person name="Magnuson J."/>
            <person name="Mondo S."/>
            <person name="Nolan M."/>
            <person name="Ohm R."/>
            <person name="Pangilinan J."/>
            <person name="Park H.-J."/>
            <person name="Ramirez L."/>
            <person name="Alfaro M."/>
            <person name="Sun H."/>
            <person name="Tritt A."/>
            <person name="Yoshinaga Y."/>
            <person name="Zwiers L.-H."/>
            <person name="Turgeon B."/>
            <person name="Goodwin S."/>
            <person name="Spatafora J."/>
            <person name="Crous P."/>
            <person name="Grigoriev I."/>
        </authorList>
    </citation>
    <scope>NUCLEOTIDE SEQUENCE</scope>
    <source>
        <strain evidence="2">CBS 133067</strain>
    </source>
</reference>
<dbReference type="Proteomes" id="UP000799772">
    <property type="component" value="Unassembled WGS sequence"/>
</dbReference>
<dbReference type="Pfam" id="PF10330">
    <property type="entry name" value="Stb3"/>
    <property type="match status" value="1"/>
</dbReference>
<sequence>MAATAKPVSNIAMAFAAAGTLPSSSVAIPPHKAPSGNPHHASGALPTPPNSISPTLPPHKVRSEQLHRASYPAPAQVDSDIDLHDADHRQDQDGDGATLQSLSSAALSALSGVDPTGAITPQMLAAHHLPEILLHNGPIAIRHVLAHLTQGVPGFARIPPAKARRLVVAALESRGGGGEHGEVVFEKVGWGRWDARLRGQGGRSVSGGSGSLGLSSRSDALSPPASVHGSYAISSAGDLQIPKSRVRRWSASNGDGSGSISGGMWAEHEADKMSLDGSEDSSPYAYEEPRIKEIPIDYGDSDDATDEEDWAGMGAHALRQASLSAPKAGAIYLPRVSASRIKMGNEVMAKSVPVPVPARPQQWRENRHVASSAGSRGPSVSRRGSSSYAHGHHPYANSVRASSVLNKQGVQGMDTVKEGQATGAQEREAIEALLKMGGM</sequence>
<evidence type="ECO:0008006" key="4">
    <source>
        <dbReference type="Google" id="ProtNLM"/>
    </source>
</evidence>
<feature type="compositionally biased region" description="Low complexity" evidence="1">
    <location>
        <begin position="369"/>
        <end position="387"/>
    </location>
</feature>
<dbReference type="InterPro" id="IPR018818">
    <property type="entry name" value="Stb3"/>
</dbReference>